<dbReference type="AlphaFoldDB" id="A0A7J6XWZ0"/>
<proteinExistence type="predicted"/>
<dbReference type="EMBL" id="JABDHM010000084">
    <property type="protein sequence ID" value="KAF5218833.1"/>
    <property type="molecule type" value="Genomic_DNA"/>
</dbReference>
<name>A0A7J6XWZ0_TRYCR</name>
<sequence length="740" mass="80640">MDLFSRECFSLKGPGDECLGSFFFASDADGVGPFLMGNSSFGRGSLSAVSCMPLIPQGVSTLSVLFWWWKWPMPCADGGCFGQPQQPELDSLVERESVLDLTVSRAMRELVRVYTVYDPPRAALMLGDSVDAYNCLFLGRCERGDRVLVLPVEEDWNEAVRRGIPPVVILRFTLWAYITRLGQRCGDVAMDADSAAFLFSARLATCDALSRDREEVVVSLTAETGKHTELHEAGLQKWLPLPLPQFIPGVPMDRSDWLEVLAVFAPPDCAATLLQRAHSVQDGLYDEENGRGASPFLSWRHAGPVNITPIGNATGAGDGNIGNEATVAMITCDVSEKKSARHAPSHLRTILQAPRTPTQVFLFHGELHVLHHLDGVVRCMSEAPTTTTAWFNCSGEGVLSGGTNVDGPLSTIPCVNAASESCHDEVFLSPSQYKEAAERAASIAAWRSQGGHRQCVQKEMPNDGNEIINTDDSDDNHDDDMDAIVEYAEALLLPSISTRKVETHGSGPCLSSGYENINHDDMKPGHYSYEDDGMMKAAHKVPHGVPAPIATSAMITCGRATASCASFTAKLPGTLISVGGGAFCLPRTVLQDKDVSCVLAYWGFDPVVCEHSDCTREYNRNGEDTDTAMAATPTFVLNDNEECVHNAVSCRLPLSKFTVQLSCNILFCRENPTTSSTAWCTDDEKNYNWWPDDVFYGGTDDVTTSDDDDYNDCGVAPQQFVLPRREKSELPAAPILRPLV</sequence>
<comment type="caution">
    <text evidence="1">The sequence shown here is derived from an EMBL/GenBank/DDBJ whole genome shotgun (WGS) entry which is preliminary data.</text>
</comment>
<reference evidence="1 2" key="1">
    <citation type="journal article" date="2019" name="Genome Biol. Evol.">
        <title>Nanopore Sequencing Significantly Improves Genome Assembly of the Protozoan Parasite Trypanosoma cruzi.</title>
        <authorList>
            <person name="Diaz-Viraque F."/>
            <person name="Pita S."/>
            <person name="Greif G."/>
            <person name="de Souza R.C.M."/>
            <person name="Iraola G."/>
            <person name="Robello C."/>
        </authorList>
    </citation>
    <scope>NUCLEOTIDE SEQUENCE [LARGE SCALE GENOMIC DNA]</scope>
    <source>
        <strain evidence="1 2">Berenice</strain>
    </source>
</reference>
<organism evidence="1 2">
    <name type="scientific">Trypanosoma cruzi</name>
    <dbReference type="NCBI Taxonomy" id="5693"/>
    <lineage>
        <taxon>Eukaryota</taxon>
        <taxon>Discoba</taxon>
        <taxon>Euglenozoa</taxon>
        <taxon>Kinetoplastea</taxon>
        <taxon>Metakinetoplastina</taxon>
        <taxon>Trypanosomatida</taxon>
        <taxon>Trypanosomatidae</taxon>
        <taxon>Trypanosoma</taxon>
        <taxon>Schizotrypanum</taxon>
    </lineage>
</organism>
<evidence type="ECO:0000313" key="1">
    <source>
        <dbReference type="EMBL" id="KAF5218833.1"/>
    </source>
</evidence>
<dbReference type="VEuPathDB" id="TriTrypDB:ECC02_008188"/>
<dbReference type="VEuPathDB" id="TriTrypDB:BCY84_16616"/>
<evidence type="ECO:0000313" key="2">
    <source>
        <dbReference type="Proteomes" id="UP000583944"/>
    </source>
</evidence>
<accession>A0A7J6XWZ0</accession>
<gene>
    <name evidence="1" type="ORF">ECC02_008188</name>
</gene>
<dbReference type="Proteomes" id="UP000583944">
    <property type="component" value="Unassembled WGS sequence"/>
</dbReference>
<protein>
    <submittedName>
        <fullName evidence="1">Uncharacterized protein</fullName>
    </submittedName>
</protein>